<protein>
    <submittedName>
        <fullName evidence="1">Uncharacterized protein</fullName>
    </submittedName>
</protein>
<evidence type="ECO:0000313" key="2">
    <source>
        <dbReference type="Proteomes" id="UP000680158"/>
    </source>
</evidence>
<proteinExistence type="predicted"/>
<dbReference type="AlphaFoldDB" id="A0A941DFS7"/>
<comment type="caution">
    <text evidence="1">The sequence shown here is derived from an EMBL/GenBank/DDBJ whole genome shotgun (WGS) entry which is preliminary data.</text>
</comment>
<organism evidence="1 2">
    <name type="scientific">Undibacterium baiyunense</name>
    <dbReference type="NCBI Taxonomy" id="2828731"/>
    <lineage>
        <taxon>Bacteria</taxon>
        <taxon>Pseudomonadati</taxon>
        <taxon>Pseudomonadota</taxon>
        <taxon>Betaproteobacteria</taxon>
        <taxon>Burkholderiales</taxon>
        <taxon>Oxalobacteraceae</taxon>
        <taxon>Undibacterium</taxon>
    </lineage>
</organism>
<sequence length="181" mass="20619">MRVLSVFLILLLGAAYFLFDQWLAPQLRGPIRIGESLLSVQEQKLALDKQAFSITHANIVEENDKRIVVQFTYQGKDPSWHLNACGDIAENNMNGPWGCEPRVLQVADDGKVDISFVLANGETVKGRSRECSDTVSVSVYGRDGSVFYRHKFALKKVWHQEPGMWSWYRYRHEGCPVRNGM</sequence>
<dbReference type="Proteomes" id="UP000680158">
    <property type="component" value="Unassembled WGS sequence"/>
</dbReference>
<evidence type="ECO:0000313" key="1">
    <source>
        <dbReference type="EMBL" id="MBR7747944.1"/>
    </source>
</evidence>
<dbReference type="EMBL" id="JAGSPM010000010">
    <property type="protein sequence ID" value="MBR7747944.1"/>
    <property type="molecule type" value="Genomic_DNA"/>
</dbReference>
<name>A0A941DFS7_9BURK</name>
<gene>
    <name evidence="1" type="ORF">KDM92_15260</name>
</gene>
<accession>A0A941DFS7</accession>
<reference evidence="1 2" key="1">
    <citation type="submission" date="2021-04" db="EMBL/GenBank/DDBJ databases">
        <title>novel species isolated from subtropical streams in China.</title>
        <authorList>
            <person name="Lu H."/>
        </authorList>
    </citation>
    <scope>NUCLEOTIDE SEQUENCE [LARGE SCALE GENOMIC DNA]</scope>
    <source>
        <strain evidence="1 2">BYS107W</strain>
    </source>
</reference>
<dbReference type="RefSeq" id="WP_212685308.1">
    <property type="nucleotide sequence ID" value="NZ_JAGSPM010000010.1"/>
</dbReference>
<keyword evidence="2" id="KW-1185">Reference proteome</keyword>